<dbReference type="EMBL" id="VFMN01000001">
    <property type="protein sequence ID" value="TQJ10093.1"/>
    <property type="molecule type" value="Genomic_DNA"/>
</dbReference>
<dbReference type="GO" id="GO:0030655">
    <property type="term" value="P:beta-lactam antibiotic catabolic process"/>
    <property type="evidence" value="ECO:0007669"/>
    <property type="project" value="InterPro"/>
</dbReference>
<dbReference type="GO" id="GO:0008800">
    <property type="term" value="F:beta-lactamase activity"/>
    <property type="evidence" value="ECO:0007669"/>
    <property type="project" value="InterPro"/>
</dbReference>
<gene>
    <name evidence="2" type="ORF">FB458_3212</name>
</gene>
<dbReference type="InterPro" id="IPR012338">
    <property type="entry name" value="Beta-lactam/transpept-like"/>
</dbReference>
<evidence type="ECO:0000313" key="2">
    <source>
        <dbReference type="EMBL" id="TQJ10093.1"/>
    </source>
</evidence>
<comment type="caution">
    <text evidence="2">The sequence shown here is derived from an EMBL/GenBank/DDBJ whole genome shotgun (WGS) entry which is preliminary data.</text>
</comment>
<reference evidence="2 3" key="1">
    <citation type="submission" date="2019-06" db="EMBL/GenBank/DDBJ databases">
        <title>Sequencing the genomes of 1000 actinobacteria strains.</title>
        <authorList>
            <person name="Klenk H.-P."/>
        </authorList>
    </citation>
    <scope>NUCLEOTIDE SEQUENCE [LARGE SCALE GENOMIC DNA]</scope>
    <source>
        <strain evidence="2 3">DSM 18607</strain>
    </source>
</reference>
<dbReference type="PANTHER" id="PTHR35333">
    <property type="entry name" value="BETA-LACTAMASE"/>
    <property type="match status" value="1"/>
</dbReference>
<dbReference type="SUPFAM" id="SSF56601">
    <property type="entry name" value="beta-lactamase/transpeptidase-like"/>
    <property type="match status" value="1"/>
</dbReference>
<feature type="domain" description="Beta-lactamase class A catalytic" evidence="1">
    <location>
        <begin position="32"/>
        <end position="242"/>
    </location>
</feature>
<dbReference type="GO" id="GO:0046677">
    <property type="term" value="P:response to antibiotic"/>
    <property type="evidence" value="ECO:0007669"/>
    <property type="project" value="InterPro"/>
</dbReference>
<dbReference type="Gene3D" id="3.40.710.10">
    <property type="entry name" value="DD-peptidase/beta-lactamase superfamily"/>
    <property type="match status" value="1"/>
</dbReference>
<dbReference type="Proteomes" id="UP000317893">
    <property type="component" value="Unassembled WGS sequence"/>
</dbReference>
<name>A0A542E416_9MICO</name>
<dbReference type="AlphaFoldDB" id="A0A542E416"/>
<evidence type="ECO:0000313" key="3">
    <source>
        <dbReference type="Proteomes" id="UP000317893"/>
    </source>
</evidence>
<keyword evidence="3" id="KW-1185">Reference proteome</keyword>
<dbReference type="RefSeq" id="WP_141849363.1">
    <property type="nucleotide sequence ID" value="NZ_BAAAPR010000001.1"/>
</dbReference>
<evidence type="ECO:0000259" key="1">
    <source>
        <dbReference type="Pfam" id="PF13354"/>
    </source>
</evidence>
<organism evidence="2 3">
    <name type="scientific">Lapillicoccus jejuensis</name>
    <dbReference type="NCBI Taxonomy" id="402171"/>
    <lineage>
        <taxon>Bacteria</taxon>
        <taxon>Bacillati</taxon>
        <taxon>Actinomycetota</taxon>
        <taxon>Actinomycetes</taxon>
        <taxon>Micrococcales</taxon>
        <taxon>Intrasporangiaceae</taxon>
        <taxon>Lapillicoccus</taxon>
    </lineage>
</organism>
<protein>
    <submittedName>
        <fullName evidence="2">Beta-lactamase class A</fullName>
    </submittedName>
</protein>
<proteinExistence type="predicted"/>
<dbReference type="OrthoDB" id="9775096at2"/>
<dbReference type="InterPro" id="IPR045155">
    <property type="entry name" value="Beta-lactam_cat"/>
</dbReference>
<sequence length="294" mass="30327">MTVPALPGGAVQRLRDLVAAAPGEVALAVRRHDGAALDVGADRVVPSASTIKVPVLVAVLRAVQDGRLALDEPVPLPPPGERVGGSGPLELLPSLTALPVHELLLLMICLSDNDATNVLLDRLDEVVGPGAVAAALALVPTRATHLRRRLMDAQAAARGLQNETTAADLVDLLVALRERRLLDHERTGVALDVLGRQQFREGLPAYLPESVPVASKTGEIFGVRADVALVEPQPGRWAVVAVVATGLGRGGSGTDIVSAAGRDHGTSVLPTFAAVGEVVASLVGVGHASETRAH</sequence>
<dbReference type="PANTHER" id="PTHR35333:SF4">
    <property type="entry name" value="SLR0121 PROTEIN"/>
    <property type="match status" value="1"/>
</dbReference>
<dbReference type="Pfam" id="PF13354">
    <property type="entry name" value="Beta-lactamase2"/>
    <property type="match status" value="1"/>
</dbReference>
<accession>A0A542E416</accession>
<dbReference type="InterPro" id="IPR000871">
    <property type="entry name" value="Beta-lactam_class-A"/>
</dbReference>